<dbReference type="GO" id="GO:0016301">
    <property type="term" value="F:kinase activity"/>
    <property type="evidence" value="ECO:0007669"/>
    <property type="project" value="UniProtKB-KW"/>
</dbReference>
<accession>A0A061GBV0</accession>
<dbReference type="InterPro" id="IPR043502">
    <property type="entry name" value="DNA/RNA_pol_sf"/>
</dbReference>
<sequence>MVEEVKALAKNETLELVTSPLGKKPIGCQWVFTVKHMANGLVERYKARFEAKGFTHTYGLNYQDTFAPIAKMNTIRITLSSATNLDWDLQQFDVKNAFLHGDLEEELYMKIPPGFDDKKTKRKVCRLKKAVYGLKQSPKAWFNRLNKAIISFGYHQSNADHTLFIKHGSDKITSLIVYVDDIVATGDDKEEIARLRKLLAPAFEIKDLGQL</sequence>
<dbReference type="PANTHER" id="PTHR43383">
    <property type="entry name" value="NODULIN 6"/>
    <property type="match status" value="1"/>
</dbReference>
<dbReference type="Gramene" id="EOY27051">
    <property type="protein sequence ID" value="EOY27051"/>
    <property type="gene ID" value="TCM_028996"/>
</dbReference>
<dbReference type="InterPro" id="IPR013103">
    <property type="entry name" value="RVT_2"/>
</dbReference>
<name>A0A061GBV0_THECC</name>
<dbReference type="Pfam" id="PF07727">
    <property type="entry name" value="RVT_2"/>
    <property type="match status" value="1"/>
</dbReference>
<gene>
    <name evidence="2" type="ORF">TCM_028996</name>
</gene>
<keyword evidence="3" id="KW-1185">Reference proteome</keyword>
<organism evidence="2 3">
    <name type="scientific">Theobroma cacao</name>
    <name type="common">Cacao</name>
    <name type="synonym">Cocoa</name>
    <dbReference type="NCBI Taxonomy" id="3641"/>
    <lineage>
        <taxon>Eukaryota</taxon>
        <taxon>Viridiplantae</taxon>
        <taxon>Streptophyta</taxon>
        <taxon>Embryophyta</taxon>
        <taxon>Tracheophyta</taxon>
        <taxon>Spermatophyta</taxon>
        <taxon>Magnoliopsida</taxon>
        <taxon>eudicotyledons</taxon>
        <taxon>Gunneridae</taxon>
        <taxon>Pentapetalae</taxon>
        <taxon>rosids</taxon>
        <taxon>malvids</taxon>
        <taxon>Malvales</taxon>
        <taxon>Malvaceae</taxon>
        <taxon>Byttnerioideae</taxon>
        <taxon>Theobroma</taxon>
    </lineage>
</organism>
<evidence type="ECO:0000259" key="1">
    <source>
        <dbReference type="Pfam" id="PF07727"/>
    </source>
</evidence>
<evidence type="ECO:0000313" key="3">
    <source>
        <dbReference type="Proteomes" id="UP000026915"/>
    </source>
</evidence>
<evidence type="ECO:0000313" key="2">
    <source>
        <dbReference type="EMBL" id="EOY27051.1"/>
    </source>
</evidence>
<proteinExistence type="predicted"/>
<dbReference type="InParanoid" id="A0A061GBV0"/>
<dbReference type="OMA" id="LMENNTW"/>
<dbReference type="SUPFAM" id="SSF56672">
    <property type="entry name" value="DNA/RNA polymerases"/>
    <property type="match status" value="1"/>
</dbReference>
<dbReference type="STRING" id="3641.A0A061GBV0"/>
<dbReference type="PANTHER" id="PTHR43383:SF2">
    <property type="entry name" value="AMIDOHYDROLASE 2 FAMILY PROTEIN"/>
    <property type="match status" value="1"/>
</dbReference>
<keyword evidence="2" id="KW-0808">Transferase</keyword>
<dbReference type="Proteomes" id="UP000026915">
    <property type="component" value="Chromosome 6"/>
</dbReference>
<dbReference type="EMBL" id="CM001884">
    <property type="protein sequence ID" value="EOY27051.1"/>
    <property type="molecule type" value="Genomic_DNA"/>
</dbReference>
<reference evidence="2 3" key="1">
    <citation type="journal article" date="2013" name="Genome Biol.">
        <title>The genome sequence of the most widely cultivated cacao type and its use to identify candidate genes regulating pod color.</title>
        <authorList>
            <person name="Motamayor J.C."/>
            <person name="Mockaitis K."/>
            <person name="Schmutz J."/>
            <person name="Haiminen N."/>
            <person name="Iii D.L."/>
            <person name="Cornejo O."/>
            <person name="Findley S.D."/>
            <person name="Zheng P."/>
            <person name="Utro F."/>
            <person name="Royaert S."/>
            <person name="Saski C."/>
            <person name="Jenkins J."/>
            <person name="Podicheti R."/>
            <person name="Zhao M."/>
            <person name="Scheffler B.E."/>
            <person name="Stack J.C."/>
            <person name="Feltus F.A."/>
            <person name="Mustiga G.M."/>
            <person name="Amores F."/>
            <person name="Phillips W."/>
            <person name="Marelli J.P."/>
            <person name="May G.D."/>
            <person name="Shapiro H."/>
            <person name="Ma J."/>
            <person name="Bustamante C.D."/>
            <person name="Schnell R.J."/>
            <person name="Main D."/>
            <person name="Gilbert D."/>
            <person name="Parida L."/>
            <person name="Kuhn D.N."/>
        </authorList>
    </citation>
    <scope>NUCLEOTIDE SEQUENCE [LARGE SCALE GENOMIC DNA]</scope>
    <source>
        <strain evidence="3">cv. Matina 1-6</strain>
    </source>
</reference>
<protein>
    <submittedName>
        <fullName evidence="2">Cysteine-rich RLK (RECEPTOR-like protein kinase) 8, putative</fullName>
    </submittedName>
</protein>
<dbReference type="AlphaFoldDB" id="A0A061GBV0"/>
<feature type="domain" description="Reverse transcriptase Ty1/copia-type" evidence="1">
    <location>
        <begin position="11"/>
        <end position="210"/>
    </location>
</feature>
<dbReference type="eggNOG" id="KOG0017">
    <property type="taxonomic scope" value="Eukaryota"/>
</dbReference>
<dbReference type="HOGENOM" id="CLU_001650_21_5_1"/>
<keyword evidence="2" id="KW-0418">Kinase</keyword>